<dbReference type="InterPro" id="IPR001478">
    <property type="entry name" value="PDZ"/>
</dbReference>
<dbReference type="PRINTS" id="PR00834">
    <property type="entry name" value="PROTEASES2C"/>
</dbReference>
<proteinExistence type="predicted"/>
<dbReference type="GO" id="GO:0006508">
    <property type="term" value="P:proteolysis"/>
    <property type="evidence" value="ECO:0007669"/>
    <property type="project" value="UniProtKB-KW"/>
</dbReference>
<dbReference type="PROSITE" id="PS50106">
    <property type="entry name" value="PDZ"/>
    <property type="match status" value="1"/>
</dbReference>
<keyword evidence="3" id="KW-0812">Transmembrane</keyword>
<evidence type="ECO:0000256" key="1">
    <source>
        <dbReference type="ARBA" id="ARBA00022670"/>
    </source>
</evidence>
<evidence type="ECO:0000256" key="3">
    <source>
        <dbReference type="SAM" id="Phobius"/>
    </source>
</evidence>
<evidence type="ECO:0000313" key="6">
    <source>
        <dbReference type="Proteomes" id="UP000263336"/>
    </source>
</evidence>
<dbReference type="InterPro" id="IPR009003">
    <property type="entry name" value="Peptidase_S1_PA"/>
</dbReference>
<dbReference type="GO" id="GO:0004252">
    <property type="term" value="F:serine-type endopeptidase activity"/>
    <property type="evidence" value="ECO:0007669"/>
    <property type="project" value="InterPro"/>
</dbReference>
<dbReference type="Proteomes" id="UP000263336">
    <property type="component" value="Unassembled WGS sequence"/>
</dbReference>
<dbReference type="SUPFAM" id="SSF50494">
    <property type="entry name" value="Trypsin-like serine proteases"/>
    <property type="match status" value="1"/>
</dbReference>
<feature type="non-terminal residue" evidence="5">
    <location>
        <position position="1"/>
    </location>
</feature>
<dbReference type="AlphaFoldDB" id="A0A3D0ZQ13"/>
<organism evidence="5 6">
    <name type="scientific">candidate division WWE3 bacterium</name>
    <dbReference type="NCBI Taxonomy" id="2053526"/>
    <lineage>
        <taxon>Bacteria</taxon>
        <taxon>Katanobacteria</taxon>
    </lineage>
</organism>
<dbReference type="EMBL" id="DOZN01000011">
    <property type="protein sequence ID" value="HCC42196.1"/>
    <property type="molecule type" value="Genomic_DNA"/>
</dbReference>
<keyword evidence="3" id="KW-1133">Transmembrane helix</keyword>
<gene>
    <name evidence="5" type="ORF">DEP93_01875</name>
</gene>
<dbReference type="Pfam" id="PF13180">
    <property type="entry name" value="PDZ_2"/>
    <property type="match status" value="1"/>
</dbReference>
<dbReference type="SUPFAM" id="SSF50156">
    <property type="entry name" value="PDZ domain-like"/>
    <property type="match status" value="1"/>
</dbReference>
<dbReference type="PANTHER" id="PTHR43343">
    <property type="entry name" value="PEPTIDASE S12"/>
    <property type="match status" value="1"/>
</dbReference>
<name>A0A3D0ZQ13_UNCKA</name>
<dbReference type="InterPro" id="IPR036034">
    <property type="entry name" value="PDZ_sf"/>
</dbReference>
<accession>A0A3D0ZQ13</accession>
<evidence type="ECO:0000256" key="2">
    <source>
        <dbReference type="ARBA" id="ARBA00022801"/>
    </source>
</evidence>
<reference evidence="5 6" key="1">
    <citation type="journal article" date="2018" name="Nat. Biotechnol.">
        <title>A standardized bacterial taxonomy based on genome phylogeny substantially revises the tree of life.</title>
        <authorList>
            <person name="Parks D.H."/>
            <person name="Chuvochina M."/>
            <person name="Waite D.W."/>
            <person name="Rinke C."/>
            <person name="Skarshewski A."/>
            <person name="Chaumeil P.A."/>
            <person name="Hugenholtz P."/>
        </authorList>
    </citation>
    <scope>NUCLEOTIDE SEQUENCE [LARGE SCALE GENOMIC DNA]</scope>
    <source>
        <strain evidence="5">UBA11701</strain>
    </source>
</reference>
<dbReference type="PANTHER" id="PTHR43343:SF3">
    <property type="entry name" value="PROTEASE DO-LIKE 8, CHLOROPLASTIC"/>
    <property type="match status" value="1"/>
</dbReference>
<keyword evidence="3" id="KW-0472">Membrane</keyword>
<dbReference type="Pfam" id="PF13365">
    <property type="entry name" value="Trypsin_2"/>
    <property type="match status" value="1"/>
</dbReference>
<dbReference type="Gene3D" id="2.30.42.10">
    <property type="match status" value="1"/>
</dbReference>
<feature type="domain" description="PDZ" evidence="4">
    <location>
        <begin position="301"/>
        <end position="388"/>
    </location>
</feature>
<dbReference type="InterPro" id="IPR001940">
    <property type="entry name" value="Peptidase_S1C"/>
</dbReference>
<sequence>FRTSKEENQSVISMKKPSRTLIGTVWLVFFISILLVLDIRFNGERSLLNSVGLAGPGFFSGLSEKFIGIFDKDGSGYSSPKVVTRQQVVNEESTVIDAVDKTSPAVVSIVVKTVNFDFFSGPTTSDQGIGTGFIVDKNGLIVTNSHVVDDPSGEYTVVTKDGKTYEVNKINLDETSDLAIIEITARNLPTVEFADSDNLKVGQMAIAIGNALGRFQNTVTVGVISGISRQLQATGGLGGVKTYENVIQTDAALNPGNSGGPLVNSAGQVIGINVATSVGADNISFAIPVNTLIPILDGFLKEGRIVRPYLGVTYTMITSEIAEIRDLPVGAFISRVSPESPASKAGLLRGDIITKINETALDGENSLSQVIAKMKVGDKLKLYVDREGKEELFTAEVEAAPENLQ</sequence>
<evidence type="ECO:0000313" key="5">
    <source>
        <dbReference type="EMBL" id="HCC42196.1"/>
    </source>
</evidence>
<keyword evidence="1" id="KW-0645">Protease</keyword>
<evidence type="ECO:0000259" key="4">
    <source>
        <dbReference type="PROSITE" id="PS50106"/>
    </source>
</evidence>
<keyword evidence="2" id="KW-0378">Hydrolase</keyword>
<dbReference type="SMART" id="SM00228">
    <property type="entry name" value="PDZ"/>
    <property type="match status" value="1"/>
</dbReference>
<protein>
    <recommendedName>
        <fullName evidence="4">PDZ domain-containing protein</fullName>
    </recommendedName>
</protein>
<dbReference type="InterPro" id="IPR051201">
    <property type="entry name" value="Chloro_Bact_Ser_Proteases"/>
</dbReference>
<comment type="caution">
    <text evidence="5">The sequence shown here is derived from an EMBL/GenBank/DDBJ whole genome shotgun (WGS) entry which is preliminary data.</text>
</comment>
<feature type="transmembrane region" description="Helical" evidence="3">
    <location>
        <begin position="21"/>
        <end position="41"/>
    </location>
</feature>
<dbReference type="Gene3D" id="2.40.10.120">
    <property type="match status" value="1"/>
</dbReference>